<evidence type="ECO:0000313" key="2">
    <source>
        <dbReference type="Proteomes" id="UP000298615"/>
    </source>
</evidence>
<dbReference type="Pfam" id="PF16069">
    <property type="entry name" value="DUF4811"/>
    <property type="match status" value="1"/>
</dbReference>
<reference evidence="1 2" key="1">
    <citation type="submission" date="2019-04" db="EMBL/GenBank/DDBJ databases">
        <title>Vagococcus sp. nov., isolated from faeces of yaks (Bos grunniens).</title>
        <authorList>
            <person name="Ge Y."/>
        </authorList>
    </citation>
    <scope>NUCLEOTIDE SEQUENCE [LARGE SCALE GENOMIC DNA]</scope>
    <source>
        <strain evidence="1 2">MN-17</strain>
    </source>
</reference>
<dbReference type="KEGG" id="vao:FA707_07565"/>
<organism evidence="1 2">
    <name type="scientific">Vagococcus zengguangii</name>
    <dbReference type="NCBI Taxonomy" id="2571750"/>
    <lineage>
        <taxon>Bacteria</taxon>
        <taxon>Bacillati</taxon>
        <taxon>Bacillota</taxon>
        <taxon>Bacilli</taxon>
        <taxon>Lactobacillales</taxon>
        <taxon>Enterococcaceae</taxon>
        <taxon>Vagococcus</taxon>
    </lineage>
</organism>
<proteinExistence type="predicted"/>
<keyword evidence="2" id="KW-1185">Reference proteome</keyword>
<dbReference type="Proteomes" id="UP000298615">
    <property type="component" value="Chromosome"/>
</dbReference>
<dbReference type="RefSeq" id="WP_136953651.1">
    <property type="nucleotide sequence ID" value="NZ_CP039712.1"/>
</dbReference>
<dbReference type="AlphaFoldDB" id="A0A4D7CRW4"/>
<evidence type="ECO:0000313" key="1">
    <source>
        <dbReference type="EMBL" id="QCI86829.1"/>
    </source>
</evidence>
<gene>
    <name evidence="1" type="ORF">FA707_07565</name>
</gene>
<dbReference type="InterPro" id="IPR032083">
    <property type="entry name" value="DUF4811"/>
</dbReference>
<name>A0A4D7CRW4_9ENTE</name>
<accession>A0A4D7CRW4</accession>
<protein>
    <submittedName>
        <fullName evidence="1">DUF4811 domain-containing protein</fullName>
    </submittedName>
</protein>
<dbReference type="EMBL" id="CP039712">
    <property type="protein sequence ID" value="QCI86829.1"/>
    <property type="molecule type" value="Genomic_DNA"/>
</dbReference>
<sequence length="235" mass="26200">MMLLISAISALLFTYFSIKATDKRHIALPTIFGLLFVASTIAMIANGSEHFGMKKETVVKEHALVSSGDMNGMNILMYQSLGDGSEEIYLVKSSEDQKEPKATGTTNTTNKVIENSSEAKWVQSKTYWVPKNKVMKVLFNYGNNKKEFISEKNEFYVANGWQVLSTDQLEQFGKLMKEKQATMEEDAKAFVQAGIQAAMAKDPSMDKDAIAKLTEKLTGEFQQKVVADILAEIKK</sequence>
<dbReference type="OrthoDB" id="2249491at2"/>